<reference evidence="1 2" key="1">
    <citation type="submission" date="2019-07" db="EMBL/GenBank/DDBJ databases">
        <title>Shewanella sp. YLB-06 whole genomic sequence.</title>
        <authorList>
            <person name="Yu L."/>
        </authorList>
    </citation>
    <scope>NUCLEOTIDE SEQUENCE [LARGE SCALE GENOMIC DNA]</scope>
    <source>
        <strain evidence="1 2">YLB-06</strain>
    </source>
</reference>
<protein>
    <submittedName>
        <fullName evidence="1">DUF2913 family protein</fullName>
    </submittedName>
</protein>
<dbReference type="InterPro" id="IPR021316">
    <property type="entry name" value="DUF2913"/>
</dbReference>
<keyword evidence="2" id="KW-1185">Reference proteome</keyword>
<accession>A0ABX5WY42</accession>
<name>A0ABX5WY42_9GAMM</name>
<organism evidence="1 2">
    <name type="scientific">Shewanella psychropiezotolerans</name>
    <dbReference type="NCBI Taxonomy" id="2593655"/>
    <lineage>
        <taxon>Bacteria</taxon>
        <taxon>Pseudomonadati</taxon>
        <taxon>Pseudomonadota</taxon>
        <taxon>Gammaproteobacteria</taxon>
        <taxon>Alteromonadales</taxon>
        <taxon>Shewanellaceae</taxon>
        <taxon>Shewanella</taxon>
    </lineage>
</organism>
<dbReference type="EMBL" id="CP041614">
    <property type="protein sequence ID" value="QDO84027.1"/>
    <property type="molecule type" value="Genomic_DNA"/>
</dbReference>
<dbReference type="Proteomes" id="UP000315947">
    <property type="component" value="Chromosome"/>
</dbReference>
<dbReference type="Pfam" id="PF11140">
    <property type="entry name" value="DUF2913"/>
    <property type="match status" value="1"/>
</dbReference>
<sequence length="158" mass="18466">MVRYFKPKLKEHRYRRMKSELRRFLSIGRSVNGNLEVKLNEIHQLHCCLERNLTDAQRLFDLLEILRCEQGLDSRFVNETERRVPGFIYMLQEHIENGFNDDGEQVSPISLFLESDKTGGLVEAIEQTELFSAEMKQLNEEAKQGHILLHPIKVKALA</sequence>
<proteinExistence type="predicted"/>
<dbReference type="RefSeq" id="WP_144046393.1">
    <property type="nucleotide sequence ID" value="NZ_CP041614.1"/>
</dbReference>
<evidence type="ECO:0000313" key="1">
    <source>
        <dbReference type="EMBL" id="QDO84027.1"/>
    </source>
</evidence>
<gene>
    <name evidence="1" type="ORF">FM037_13225</name>
</gene>
<evidence type="ECO:0000313" key="2">
    <source>
        <dbReference type="Proteomes" id="UP000315947"/>
    </source>
</evidence>